<feature type="compositionally biased region" description="Low complexity" evidence="6">
    <location>
        <begin position="137"/>
        <end position="162"/>
    </location>
</feature>
<sequence length="415" mass="46120">MSGNIDDADDALIDESTLFQIMDSLDIDGDGDVSKDEFMVPWMKLFPKLHRADYDRVWLEIDKDGSGTLSLPELAEYYGFNLSPSAKRKGDQTANMTDEQIMEALQLSAALQELAEEKEQRRKDKEKEELDAVAAQLAAAQAPRKGARRGSASGSDGLRRGSVGAVQWNNDRVLLPPGIDREKKKTLSGVSSVKMPTKVTQESEDPDVNFMHMCELGDERAIAETLKNNKAQRVRMEDDKGEMPLHKLSRQGCVEATRGIIDILTKTDSVKIDLNWQDKQGKTPLFYAIEYGHEKLVQLFLDRGSDCMIENNNGWTVLHTAVNTDKVEMAEMVLNHPKVVPQKQKLLEYDDKSRRTVLHIAAFKSKEGEMVALLLKHGADASAVDAGGNTGAKLAEKTGRRKSKELLDEHIAAKA</sequence>
<organism evidence="8">
    <name type="scientific">Phaeocystis antarctica</name>
    <dbReference type="NCBI Taxonomy" id="33657"/>
    <lineage>
        <taxon>Eukaryota</taxon>
        <taxon>Haptista</taxon>
        <taxon>Haptophyta</taxon>
        <taxon>Prymnesiophyceae</taxon>
        <taxon>Phaeocystales</taxon>
        <taxon>Phaeocystaceae</taxon>
        <taxon>Phaeocystis</taxon>
    </lineage>
</organism>
<evidence type="ECO:0000313" key="8">
    <source>
        <dbReference type="EMBL" id="CAD8485913.1"/>
    </source>
</evidence>
<feature type="repeat" description="ANK" evidence="4">
    <location>
        <begin position="280"/>
        <end position="312"/>
    </location>
</feature>
<keyword evidence="1" id="KW-0677">Repeat</keyword>
<dbReference type="InterPro" id="IPR002048">
    <property type="entry name" value="EF_hand_dom"/>
</dbReference>
<dbReference type="PROSITE" id="PS00018">
    <property type="entry name" value="EF_HAND_1"/>
    <property type="match status" value="2"/>
</dbReference>
<keyword evidence="2" id="KW-0106">Calcium</keyword>
<evidence type="ECO:0000256" key="6">
    <source>
        <dbReference type="SAM" id="MobiDB-lite"/>
    </source>
</evidence>
<reference evidence="8" key="1">
    <citation type="submission" date="2021-01" db="EMBL/GenBank/DDBJ databases">
        <authorList>
            <person name="Corre E."/>
            <person name="Pelletier E."/>
            <person name="Niang G."/>
            <person name="Scheremetjew M."/>
            <person name="Finn R."/>
            <person name="Kale V."/>
            <person name="Holt S."/>
            <person name="Cochrane G."/>
            <person name="Meng A."/>
            <person name="Brown T."/>
            <person name="Cohen L."/>
        </authorList>
    </citation>
    <scope>NUCLEOTIDE SEQUENCE</scope>
    <source>
        <strain evidence="8">CCMP1374</strain>
    </source>
</reference>
<dbReference type="EMBL" id="HBEP01016025">
    <property type="protein sequence ID" value="CAD8485913.1"/>
    <property type="molecule type" value="Transcribed_RNA"/>
</dbReference>
<dbReference type="PANTHER" id="PTHR46680:SF3">
    <property type="entry name" value="NF-KAPPA-B INHIBITOR CACTUS"/>
    <property type="match status" value="1"/>
</dbReference>
<dbReference type="SMART" id="SM00054">
    <property type="entry name" value="EFh"/>
    <property type="match status" value="2"/>
</dbReference>
<dbReference type="InterPro" id="IPR018247">
    <property type="entry name" value="EF_Hand_1_Ca_BS"/>
</dbReference>
<protein>
    <recommendedName>
        <fullName evidence="7">EF-hand domain-containing protein</fullName>
    </recommendedName>
</protein>
<dbReference type="SUPFAM" id="SSF47473">
    <property type="entry name" value="EF-hand"/>
    <property type="match status" value="1"/>
</dbReference>
<dbReference type="Gene3D" id="1.25.40.20">
    <property type="entry name" value="Ankyrin repeat-containing domain"/>
    <property type="match status" value="2"/>
</dbReference>
<feature type="coiled-coil region" evidence="5">
    <location>
        <begin position="101"/>
        <end position="136"/>
    </location>
</feature>
<feature type="domain" description="EF-hand" evidence="7">
    <location>
        <begin position="13"/>
        <end position="48"/>
    </location>
</feature>
<dbReference type="InterPro" id="IPR051070">
    <property type="entry name" value="NF-kappa-B_inhibitor"/>
</dbReference>
<dbReference type="InterPro" id="IPR011992">
    <property type="entry name" value="EF-hand-dom_pair"/>
</dbReference>
<dbReference type="GO" id="GO:0005509">
    <property type="term" value="F:calcium ion binding"/>
    <property type="evidence" value="ECO:0007669"/>
    <property type="project" value="InterPro"/>
</dbReference>
<name>A0A7S0EK08_9EUKA</name>
<evidence type="ECO:0000259" key="7">
    <source>
        <dbReference type="PROSITE" id="PS50222"/>
    </source>
</evidence>
<evidence type="ECO:0000256" key="5">
    <source>
        <dbReference type="SAM" id="Coils"/>
    </source>
</evidence>
<dbReference type="Gene3D" id="1.10.238.10">
    <property type="entry name" value="EF-hand"/>
    <property type="match status" value="1"/>
</dbReference>
<dbReference type="PRINTS" id="PR01415">
    <property type="entry name" value="ANKYRIN"/>
</dbReference>
<dbReference type="SUPFAM" id="SSF48403">
    <property type="entry name" value="Ankyrin repeat"/>
    <property type="match status" value="1"/>
</dbReference>
<keyword evidence="5" id="KW-0175">Coiled coil</keyword>
<evidence type="ECO:0000256" key="2">
    <source>
        <dbReference type="ARBA" id="ARBA00022837"/>
    </source>
</evidence>
<dbReference type="AlphaFoldDB" id="A0A7S0EK08"/>
<dbReference type="InterPro" id="IPR036770">
    <property type="entry name" value="Ankyrin_rpt-contain_sf"/>
</dbReference>
<keyword evidence="3 4" id="KW-0040">ANK repeat</keyword>
<dbReference type="SMART" id="SM00248">
    <property type="entry name" value="ANK"/>
    <property type="match status" value="3"/>
</dbReference>
<proteinExistence type="predicted"/>
<accession>A0A7S0EK08</accession>
<feature type="repeat" description="ANK" evidence="4">
    <location>
        <begin position="353"/>
        <end position="386"/>
    </location>
</feature>
<dbReference type="PROSITE" id="PS50297">
    <property type="entry name" value="ANK_REP_REGION"/>
    <property type="match status" value="2"/>
</dbReference>
<evidence type="ECO:0000256" key="3">
    <source>
        <dbReference type="ARBA" id="ARBA00023043"/>
    </source>
</evidence>
<dbReference type="Pfam" id="PF13202">
    <property type="entry name" value="EF-hand_5"/>
    <property type="match status" value="1"/>
</dbReference>
<feature type="region of interest" description="Disordered" evidence="6">
    <location>
        <begin position="137"/>
        <end position="163"/>
    </location>
</feature>
<dbReference type="PROSITE" id="PS50222">
    <property type="entry name" value="EF_HAND_2"/>
    <property type="match status" value="2"/>
</dbReference>
<feature type="domain" description="EF-hand" evidence="7">
    <location>
        <begin position="49"/>
        <end position="84"/>
    </location>
</feature>
<dbReference type="PROSITE" id="PS50088">
    <property type="entry name" value="ANK_REPEAT"/>
    <property type="match status" value="2"/>
</dbReference>
<feature type="region of interest" description="Disordered" evidence="6">
    <location>
        <begin position="386"/>
        <end position="415"/>
    </location>
</feature>
<evidence type="ECO:0000256" key="1">
    <source>
        <dbReference type="ARBA" id="ARBA00022737"/>
    </source>
</evidence>
<dbReference type="InterPro" id="IPR002110">
    <property type="entry name" value="Ankyrin_rpt"/>
</dbReference>
<dbReference type="PANTHER" id="PTHR46680">
    <property type="entry name" value="NF-KAPPA-B INHIBITOR ALPHA"/>
    <property type="match status" value="1"/>
</dbReference>
<feature type="compositionally biased region" description="Basic and acidic residues" evidence="6">
    <location>
        <begin position="394"/>
        <end position="415"/>
    </location>
</feature>
<dbReference type="Pfam" id="PF12796">
    <property type="entry name" value="Ank_2"/>
    <property type="match status" value="1"/>
</dbReference>
<gene>
    <name evidence="8" type="ORF">PANT1444_LOCUS9116</name>
</gene>
<evidence type="ECO:0000256" key="4">
    <source>
        <dbReference type="PROSITE-ProRule" id="PRU00023"/>
    </source>
</evidence>